<comment type="caution">
    <text evidence="2">The sequence shown here is derived from an EMBL/GenBank/DDBJ whole genome shotgun (WGS) entry which is preliminary data.</text>
</comment>
<sequence>MNKTPVIQKALHKSGLYLKKYSPVALSCVASVGVIVTVVMAVKATPKAVELVKADSRKNHDGDPYAYTRKEAFMSAWKYYIPTAAFGLSTIACIMGANALNSRKQVALTSAYALINQSYKEYKDKLKELYGEEAHNAIVDSIVSEKCKDVYISSPSFISNSSLDFGEGMEPEIVRTFYDSFSQRYFETTIAKVIEAEYHLNRNFMFQGVILLNDFYEFLGLEKTELGETVGWSSCNGDIYWIDFNHHKLTLEDGMEIFVIDMVFEPTAEWMEDL</sequence>
<evidence type="ECO:0000313" key="3">
    <source>
        <dbReference type="Proteomes" id="UP000196386"/>
    </source>
</evidence>
<keyword evidence="1" id="KW-1133">Transmembrane helix</keyword>
<dbReference type="EMBL" id="NFKP01000001">
    <property type="protein sequence ID" value="OUP71337.1"/>
    <property type="molecule type" value="Genomic_DNA"/>
</dbReference>
<dbReference type="Pfam" id="PF19880">
    <property type="entry name" value="DUF6353"/>
    <property type="match status" value="1"/>
</dbReference>
<dbReference type="Proteomes" id="UP000196386">
    <property type="component" value="Unassembled WGS sequence"/>
</dbReference>
<feature type="transmembrane region" description="Helical" evidence="1">
    <location>
        <begin position="21"/>
        <end position="42"/>
    </location>
</feature>
<name>A0A1Y4N3R1_9FIRM</name>
<organism evidence="2 3">
    <name type="scientific">Anaerotruncus colihominis</name>
    <dbReference type="NCBI Taxonomy" id="169435"/>
    <lineage>
        <taxon>Bacteria</taxon>
        <taxon>Bacillati</taxon>
        <taxon>Bacillota</taxon>
        <taxon>Clostridia</taxon>
        <taxon>Eubacteriales</taxon>
        <taxon>Oscillospiraceae</taxon>
        <taxon>Anaerotruncus</taxon>
    </lineage>
</organism>
<feature type="transmembrane region" description="Helical" evidence="1">
    <location>
        <begin position="79"/>
        <end position="100"/>
    </location>
</feature>
<reference evidence="3" key="1">
    <citation type="submission" date="2017-04" db="EMBL/GenBank/DDBJ databases">
        <title>Function of individual gut microbiota members based on whole genome sequencing of pure cultures obtained from chicken caecum.</title>
        <authorList>
            <person name="Medvecky M."/>
            <person name="Cejkova D."/>
            <person name="Polansky O."/>
            <person name="Karasova D."/>
            <person name="Kubasova T."/>
            <person name="Cizek A."/>
            <person name="Rychlik I."/>
        </authorList>
    </citation>
    <scope>NUCLEOTIDE SEQUENCE [LARGE SCALE GENOMIC DNA]</scope>
    <source>
        <strain evidence="3">An175</strain>
    </source>
</reference>
<evidence type="ECO:0000256" key="1">
    <source>
        <dbReference type="SAM" id="Phobius"/>
    </source>
</evidence>
<dbReference type="AlphaFoldDB" id="A0A1Y4N3R1"/>
<keyword evidence="1" id="KW-0472">Membrane</keyword>
<accession>A0A1Y4N3R1</accession>
<dbReference type="RefSeq" id="WP_087298859.1">
    <property type="nucleotide sequence ID" value="NZ_NFKP01000001.1"/>
</dbReference>
<proteinExistence type="predicted"/>
<protein>
    <submittedName>
        <fullName evidence="2">Uncharacterized protein</fullName>
    </submittedName>
</protein>
<dbReference type="InterPro" id="IPR045933">
    <property type="entry name" value="DUF6353"/>
</dbReference>
<gene>
    <name evidence="2" type="ORF">B5F11_00140</name>
</gene>
<evidence type="ECO:0000313" key="2">
    <source>
        <dbReference type="EMBL" id="OUP71337.1"/>
    </source>
</evidence>
<keyword evidence="1" id="KW-0812">Transmembrane</keyword>